<organism evidence="2 3">
    <name type="scientific">Sagittula stellata (strain ATCC 700073 / DSM 11524 / E-37)</name>
    <dbReference type="NCBI Taxonomy" id="388399"/>
    <lineage>
        <taxon>Bacteria</taxon>
        <taxon>Pseudomonadati</taxon>
        <taxon>Pseudomonadota</taxon>
        <taxon>Alphaproteobacteria</taxon>
        <taxon>Rhodobacterales</taxon>
        <taxon>Roseobacteraceae</taxon>
        <taxon>Sagittula</taxon>
    </lineage>
</organism>
<dbReference type="AlphaFoldDB" id="A3KAS6"/>
<dbReference type="Gene3D" id="3.40.50.2000">
    <property type="entry name" value="Glycogen Phosphorylase B"/>
    <property type="match status" value="1"/>
</dbReference>
<dbReference type="OrthoDB" id="9790710at2"/>
<feature type="domain" description="Glycosyl transferase family 1" evidence="1">
    <location>
        <begin position="223"/>
        <end position="363"/>
    </location>
</feature>
<gene>
    <name evidence="2" type="ORF">SSE37_18377</name>
</gene>
<name>A3KAS6_SAGS3</name>
<dbReference type="RefSeq" id="WP_005863929.1">
    <property type="nucleotide sequence ID" value="NZ_AAYA01000025.1"/>
</dbReference>
<dbReference type="PANTHER" id="PTHR46401">
    <property type="entry name" value="GLYCOSYLTRANSFERASE WBBK-RELATED"/>
    <property type="match status" value="1"/>
</dbReference>
<dbReference type="InterPro" id="IPR001296">
    <property type="entry name" value="Glyco_trans_1"/>
</dbReference>
<comment type="caution">
    <text evidence="2">The sequence shown here is derived from an EMBL/GenBank/DDBJ whole genome shotgun (WGS) entry which is preliminary data.</text>
</comment>
<dbReference type="GO" id="GO:0016757">
    <property type="term" value="F:glycosyltransferase activity"/>
    <property type="evidence" value="ECO:0007669"/>
    <property type="project" value="InterPro"/>
</dbReference>
<dbReference type="eggNOG" id="COG0438">
    <property type="taxonomic scope" value="Bacteria"/>
</dbReference>
<reference evidence="2 3" key="1">
    <citation type="submission" date="2006-06" db="EMBL/GenBank/DDBJ databases">
        <authorList>
            <person name="Moran M.A."/>
            <person name="Ferriera S."/>
            <person name="Johnson J."/>
            <person name="Kravitz S."/>
            <person name="Beeson K."/>
            <person name="Sutton G."/>
            <person name="Rogers Y.-H."/>
            <person name="Friedman R."/>
            <person name="Frazier M."/>
            <person name="Venter J.C."/>
        </authorList>
    </citation>
    <scope>NUCLEOTIDE SEQUENCE [LARGE SCALE GENOMIC DNA]</scope>
    <source>
        <strain evidence="2 3">E-37</strain>
    </source>
</reference>
<dbReference type="EMBL" id="AAYA01000025">
    <property type="protein sequence ID" value="EBA05722.1"/>
    <property type="molecule type" value="Genomic_DNA"/>
</dbReference>
<evidence type="ECO:0000259" key="1">
    <source>
        <dbReference type="Pfam" id="PF00534"/>
    </source>
</evidence>
<dbReference type="Proteomes" id="UP000005713">
    <property type="component" value="Unassembled WGS sequence"/>
</dbReference>
<sequence length="389" mass="44440">MTRLLDLTRLIARAGFRTTGIDRVIYCYLDHFVRDTSVPLFGIVRTAAGYILLDRSGCADLRDRIRDNRWGKPDLLSRIRRKYKPNLAAAESDMRRAALARSPARGLERMLKKRVGTGMQYFNLGQKAPTRRLLDTLKTLDGKIITMIYDTIPLDHPEFCVGRVTEMFDDFFQRMMKYSDITICISEFTRQNVLRHAAPFTPRTVTAHLGVEIDLPDIRPATPPGGRPYFVILSTIEVRKNHRLLLDIWPEIPEADLVIVGRRGWGVDELFERLDARPPHVFEYNNASDEEAFSLVKGSTGMLFPSFNEGYGLPPMEAAVMGVPVICNDLPIFREILGDYPVYADVNDRYLWIKAIRKLAQDHKAGVATQPPMEPPTWDDHFKAVLRHL</sequence>
<keyword evidence="3" id="KW-1185">Reference proteome</keyword>
<dbReference type="Pfam" id="PF00534">
    <property type="entry name" value="Glycos_transf_1"/>
    <property type="match status" value="1"/>
</dbReference>
<dbReference type="PANTHER" id="PTHR46401:SF9">
    <property type="entry name" value="MANNOSYLTRANSFERASE A"/>
    <property type="match status" value="1"/>
</dbReference>
<protein>
    <submittedName>
        <fullName evidence="2">Glycosyl transferase, group 1</fullName>
    </submittedName>
</protein>
<evidence type="ECO:0000313" key="2">
    <source>
        <dbReference type="EMBL" id="EBA05722.1"/>
    </source>
</evidence>
<evidence type="ECO:0000313" key="3">
    <source>
        <dbReference type="Proteomes" id="UP000005713"/>
    </source>
</evidence>
<keyword evidence="2" id="KW-0808">Transferase</keyword>
<accession>A3KAS6</accession>
<dbReference type="SUPFAM" id="SSF53756">
    <property type="entry name" value="UDP-Glycosyltransferase/glycogen phosphorylase"/>
    <property type="match status" value="1"/>
</dbReference>
<proteinExistence type="predicted"/>